<gene>
    <name evidence="2" type="ORF">DESUT3_35610</name>
</gene>
<reference evidence="2 3" key="2">
    <citation type="journal article" date="2021" name="Int. J. Syst. Evol. Microbiol.">
        <title>Isolation and Polyphasic Characterization of Desulfuromonas versatilis sp. Nov., an Electrogenic Bacteria Capable of Versatile Metabolism Isolated from a Graphene Oxide-Reducing Enrichment Culture.</title>
        <authorList>
            <person name="Xie L."/>
            <person name="Yoshida N."/>
            <person name="Ishii S."/>
            <person name="Meng L."/>
        </authorList>
    </citation>
    <scope>NUCLEOTIDE SEQUENCE [LARGE SCALE GENOMIC DNA]</scope>
    <source>
        <strain evidence="2 3">NIT-T3</strain>
    </source>
</reference>
<evidence type="ECO:0000256" key="1">
    <source>
        <dbReference type="SAM" id="MobiDB-lite"/>
    </source>
</evidence>
<dbReference type="EMBL" id="AP024355">
    <property type="protein sequence ID" value="BCR06492.1"/>
    <property type="molecule type" value="Genomic_DNA"/>
</dbReference>
<proteinExistence type="predicted"/>
<protein>
    <submittedName>
        <fullName evidence="2">Uncharacterized protein</fullName>
    </submittedName>
</protein>
<keyword evidence="3" id="KW-1185">Reference proteome</keyword>
<accession>A0ABM8HX19</accession>
<feature type="region of interest" description="Disordered" evidence="1">
    <location>
        <begin position="1"/>
        <end position="26"/>
    </location>
</feature>
<feature type="compositionally biased region" description="Gly residues" evidence="1">
    <location>
        <begin position="1"/>
        <end position="22"/>
    </location>
</feature>
<organism evidence="2 3">
    <name type="scientific">Desulfuromonas versatilis</name>
    <dbReference type="NCBI Taxonomy" id="2802975"/>
    <lineage>
        <taxon>Bacteria</taxon>
        <taxon>Pseudomonadati</taxon>
        <taxon>Thermodesulfobacteriota</taxon>
        <taxon>Desulfuromonadia</taxon>
        <taxon>Desulfuromonadales</taxon>
        <taxon>Desulfuromonadaceae</taxon>
        <taxon>Desulfuromonas</taxon>
    </lineage>
</organism>
<evidence type="ECO:0000313" key="2">
    <source>
        <dbReference type="EMBL" id="BCR06492.1"/>
    </source>
</evidence>
<reference evidence="2 3" key="1">
    <citation type="journal article" date="2016" name="C (Basel)">
        <title>Selective Growth of and Electricity Production by Marine Exoelectrogenic Bacteria in Self-Aggregated Hydrogel of Microbially Reduced Graphene Oxide.</title>
        <authorList>
            <person name="Yoshida N."/>
            <person name="Goto Y."/>
            <person name="Miyata Y."/>
        </authorList>
    </citation>
    <scope>NUCLEOTIDE SEQUENCE [LARGE SCALE GENOMIC DNA]</scope>
    <source>
        <strain evidence="2 3">NIT-T3</strain>
    </source>
</reference>
<evidence type="ECO:0000313" key="3">
    <source>
        <dbReference type="Proteomes" id="UP001319827"/>
    </source>
</evidence>
<dbReference type="Proteomes" id="UP001319827">
    <property type="component" value="Chromosome"/>
</dbReference>
<sequence>MGEQGLGAGGAGSLQGRLGGVEGDQHPARLGPRFAYLQPHVVPILGEGGVIKAVEQTDEILNTGGAFFFHHPADWGWKKRECNFGIVALSLSYGVT</sequence>
<name>A0ABM8HX19_9BACT</name>